<dbReference type="InterPro" id="IPR025984">
    <property type="entry name" value="DCTPP"/>
</dbReference>
<proteinExistence type="predicted"/>
<sequence>MPDNKTTIHELKLIVESFVDEREWKQFHSPKNLAMSLSIEAAELMEIFQWLSLDQAQDVMKANETRDNAIDEIADILIYALAFCNRNKIDITDAIKKKMEKNIRKYPVEKFKGHF</sequence>
<dbReference type="InterPro" id="IPR052555">
    <property type="entry name" value="dCTP_Pyrophosphatase"/>
</dbReference>
<dbReference type="SUPFAM" id="SSF101386">
    <property type="entry name" value="all-alpha NTP pyrophosphatases"/>
    <property type="match status" value="1"/>
</dbReference>
<protein>
    <recommendedName>
        <fullName evidence="2">NTP pyrophosphohydrolase MazG putative catalytic core domain-containing protein</fullName>
    </recommendedName>
</protein>
<evidence type="ECO:0008006" key="2">
    <source>
        <dbReference type="Google" id="ProtNLM"/>
    </source>
</evidence>
<dbReference type="AlphaFoldDB" id="A0A381YPS6"/>
<gene>
    <name evidence="1" type="ORF">METZ01_LOCUS131505</name>
</gene>
<dbReference type="GO" id="GO:0047429">
    <property type="term" value="F:nucleoside triphosphate diphosphatase activity"/>
    <property type="evidence" value="ECO:0007669"/>
    <property type="project" value="InterPro"/>
</dbReference>
<evidence type="ECO:0000313" key="1">
    <source>
        <dbReference type="EMBL" id="SVA78651.1"/>
    </source>
</evidence>
<reference evidence="1" key="1">
    <citation type="submission" date="2018-05" db="EMBL/GenBank/DDBJ databases">
        <authorList>
            <person name="Lanie J.A."/>
            <person name="Ng W.-L."/>
            <person name="Kazmierczak K.M."/>
            <person name="Andrzejewski T.M."/>
            <person name="Davidsen T.M."/>
            <person name="Wayne K.J."/>
            <person name="Tettelin H."/>
            <person name="Glass J.I."/>
            <person name="Rusch D."/>
            <person name="Podicherti R."/>
            <person name="Tsui H.-C.T."/>
            <person name="Winkler M.E."/>
        </authorList>
    </citation>
    <scope>NUCLEOTIDE SEQUENCE</scope>
</reference>
<organism evidence="1">
    <name type="scientific">marine metagenome</name>
    <dbReference type="NCBI Taxonomy" id="408172"/>
    <lineage>
        <taxon>unclassified sequences</taxon>
        <taxon>metagenomes</taxon>
        <taxon>ecological metagenomes</taxon>
    </lineage>
</organism>
<dbReference type="PIRSF" id="PIRSF029826">
    <property type="entry name" value="UCP029826_pph"/>
    <property type="match status" value="1"/>
</dbReference>
<dbReference type="GO" id="GO:0009143">
    <property type="term" value="P:nucleoside triphosphate catabolic process"/>
    <property type="evidence" value="ECO:0007669"/>
    <property type="project" value="InterPro"/>
</dbReference>
<accession>A0A381YPS6</accession>
<dbReference type="PANTHER" id="PTHR46523">
    <property type="entry name" value="DCTP PYROPHOSPHATASE 1"/>
    <property type="match status" value="1"/>
</dbReference>
<dbReference type="PANTHER" id="PTHR46523:SF1">
    <property type="entry name" value="DCTP PYROPHOSPHATASE 1"/>
    <property type="match status" value="1"/>
</dbReference>
<dbReference type="CDD" id="cd11537">
    <property type="entry name" value="NTP-PPase_RS21-C6_like"/>
    <property type="match status" value="1"/>
</dbReference>
<dbReference type="Pfam" id="PF12643">
    <property type="entry name" value="MazG-like"/>
    <property type="match status" value="1"/>
</dbReference>
<dbReference type="Gene3D" id="1.10.287.1080">
    <property type="entry name" value="MazG-like"/>
    <property type="match status" value="1"/>
</dbReference>
<name>A0A381YPS6_9ZZZZ</name>
<dbReference type="EMBL" id="UINC01018677">
    <property type="protein sequence ID" value="SVA78651.1"/>
    <property type="molecule type" value="Genomic_DNA"/>
</dbReference>